<evidence type="ECO:0000313" key="1">
    <source>
        <dbReference type="EMBL" id="AJA92097.1"/>
    </source>
</evidence>
<accession>A0A0A7UZB5</accession>
<evidence type="ECO:0000313" key="2">
    <source>
        <dbReference type="Proteomes" id="UP000030944"/>
    </source>
</evidence>
<protein>
    <submittedName>
        <fullName evidence="1">Cysteine-rich CWC</fullName>
    </submittedName>
</protein>
<dbReference type="STRING" id="1410606.T478_0284"/>
<sequence>MNKKCAECGDNFSCENDISCWCGDFPKLSKNEIDDKDCLCRSCLLVRYRKRILGV</sequence>
<dbReference type="AlphaFoldDB" id="A0A0A7UZB5"/>
<gene>
    <name evidence="1" type="ORF">T478_0284</name>
</gene>
<name>A0A0A7UZB5_9ARCH</name>
<proteinExistence type="predicted"/>
<reference evidence="1 2" key="1">
    <citation type="journal article" date="2015" name="Proc. Natl. Acad. Sci. U.S.A.">
        <title>Genomic and proteomic characterization of "Candidatus Nitrosopelagicus brevis": An ammonia-oxidizing archaeon from the open ocean.</title>
        <authorList>
            <person name="Santoro A.E."/>
            <person name="Dupont C.L."/>
            <person name="Richter R.A."/>
            <person name="Craig M.T."/>
            <person name="Carini P."/>
            <person name="McIlvin M.R."/>
            <person name="Yang Y."/>
            <person name="Orsi W.D."/>
            <person name="Moran D.M."/>
            <person name="Saito M.A."/>
        </authorList>
    </citation>
    <scope>NUCLEOTIDE SEQUENCE [LARGE SCALE GENOMIC DNA]</scope>
    <source>
        <strain evidence="2">V2</strain>
    </source>
</reference>
<dbReference type="KEGG" id="nbv:T478_0284"/>
<dbReference type="Proteomes" id="UP000030944">
    <property type="component" value="Chromosome"/>
</dbReference>
<dbReference type="EMBL" id="CP007026">
    <property type="protein sequence ID" value="AJA92097.1"/>
    <property type="molecule type" value="Genomic_DNA"/>
</dbReference>
<dbReference type="HOGENOM" id="CLU_3020782_0_0_2"/>
<organism evidence="1 2">
    <name type="scientific">Candidatus Nitrosopelagicus brevis</name>
    <dbReference type="NCBI Taxonomy" id="1410606"/>
    <lineage>
        <taxon>Archaea</taxon>
        <taxon>Nitrososphaerota</taxon>
    </lineage>
</organism>